<evidence type="ECO:0000256" key="6">
    <source>
        <dbReference type="NCBIfam" id="TIGR00152"/>
    </source>
</evidence>
<dbReference type="InterPro" id="IPR027417">
    <property type="entry name" value="P-loop_NTPase"/>
</dbReference>
<protein>
    <recommendedName>
        <fullName evidence="5 6">Dephospho-CoA kinase</fullName>
        <ecNumber evidence="5 6">2.7.1.24</ecNumber>
    </recommendedName>
    <alternativeName>
        <fullName evidence="5">Dephosphocoenzyme A kinase</fullName>
    </alternativeName>
</protein>
<organism evidence="7 8">
    <name type="scientific">Gilvimarinus algae</name>
    <dbReference type="NCBI Taxonomy" id="3058037"/>
    <lineage>
        <taxon>Bacteria</taxon>
        <taxon>Pseudomonadati</taxon>
        <taxon>Pseudomonadota</taxon>
        <taxon>Gammaproteobacteria</taxon>
        <taxon>Cellvibrionales</taxon>
        <taxon>Cellvibrionaceae</taxon>
        <taxon>Gilvimarinus</taxon>
    </lineage>
</organism>
<keyword evidence="2 5" id="KW-0547">Nucleotide-binding</keyword>
<evidence type="ECO:0000256" key="1">
    <source>
        <dbReference type="ARBA" id="ARBA00009018"/>
    </source>
</evidence>
<dbReference type="RefSeq" id="WP_302713313.1">
    <property type="nucleotide sequence ID" value="NZ_JAULRT010000059.1"/>
</dbReference>
<dbReference type="PANTHER" id="PTHR10695">
    <property type="entry name" value="DEPHOSPHO-COA KINASE-RELATED"/>
    <property type="match status" value="1"/>
</dbReference>
<dbReference type="EMBL" id="JAULRT010000059">
    <property type="protein sequence ID" value="MDO3382817.1"/>
    <property type="molecule type" value="Genomic_DNA"/>
</dbReference>
<reference evidence="7" key="1">
    <citation type="submission" date="2023-07" db="EMBL/GenBank/DDBJ databases">
        <title>Gilvimarinus algae sp. nov., isolated from the surface of Kelp.</title>
        <authorList>
            <person name="Sun Y.Y."/>
            <person name="Gong Y."/>
            <person name="Du Z.J."/>
        </authorList>
    </citation>
    <scope>NUCLEOTIDE SEQUENCE</scope>
    <source>
        <strain evidence="7">SDUM040014</strain>
    </source>
</reference>
<keyword evidence="4 5" id="KW-0173">Coenzyme A biosynthesis</keyword>
<sequence length="207" mass="22698">MATIRRPFVVGLTGGIGSGKSAAAAFFAHQGVTVADADLAARAVVEPGQPSLTAISERYGKVVLQGDGTLNRRALREIIFSDPTEKAWLESQLHPAIRTQLIQELHAASSDYCLLVSPLLLETDQHTLTNRILVVDCPEEDQIYRAMLRDTASREQIQTIIASQINRQERLARADDILHNHGSLEELQAQVQTLHATYTSLAKHTAL</sequence>
<keyword evidence="5 7" id="KW-0418">Kinase</keyword>
<accession>A0ABT8TFF0</accession>
<proteinExistence type="inferred from homology"/>
<keyword evidence="3 5" id="KW-0067">ATP-binding</keyword>
<keyword evidence="8" id="KW-1185">Reference proteome</keyword>
<dbReference type="PANTHER" id="PTHR10695:SF46">
    <property type="entry name" value="BIFUNCTIONAL COENZYME A SYNTHASE-RELATED"/>
    <property type="match status" value="1"/>
</dbReference>
<evidence type="ECO:0000313" key="8">
    <source>
        <dbReference type="Proteomes" id="UP001168380"/>
    </source>
</evidence>
<keyword evidence="5" id="KW-0963">Cytoplasm</keyword>
<dbReference type="SUPFAM" id="SSF52540">
    <property type="entry name" value="P-loop containing nucleoside triphosphate hydrolases"/>
    <property type="match status" value="1"/>
</dbReference>
<dbReference type="GO" id="GO:0004140">
    <property type="term" value="F:dephospho-CoA kinase activity"/>
    <property type="evidence" value="ECO:0007669"/>
    <property type="project" value="UniProtKB-EC"/>
</dbReference>
<dbReference type="InterPro" id="IPR001977">
    <property type="entry name" value="Depp_CoAkinase"/>
</dbReference>
<keyword evidence="5 7" id="KW-0808">Transferase</keyword>
<evidence type="ECO:0000313" key="7">
    <source>
        <dbReference type="EMBL" id="MDO3382817.1"/>
    </source>
</evidence>
<comment type="caution">
    <text evidence="7">The sequence shown here is derived from an EMBL/GenBank/DDBJ whole genome shotgun (WGS) entry which is preliminary data.</text>
</comment>
<dbReference type="PROSITE" id="PS51219">
    <property type="entry name" value="DPCK"/>
    <property type="match status" value="1"/>
</dbReference>
<dbReference type="CDD" id="cd02022">
    <property type="entry name" value="DPCK"/>
    <property type="match status" value="1"/>
</dbReference>
<gene>
    <name evidence="5 7" type="primary">coaE</name>
    <name evidence="7" type="ORF">QWI16_11625</name>
</gene>
<evidence type="ECO:0000256" key="2">
    <source>
        <dbReference type="ARBA" id="ARBA00022741"/>
    </source>
</evidence>
<dbReference type="Gene3D" id="3.40.50.300">
    <property type="entry name" value="P-loop containing nucleotide triphosphate hydrolases"/>
    <property type="match status" value="1"/>
</dbReference>
<name>A0ABT8TFF0_9GAMM</name>
<dbReference type="HAMAP" id="MF_00376">
    <property type="entry name" value="Dephospho_CoA_kinase"/>
    <property type="match status" value="1"/>
</dbReference>
<comment type="subcellular location">
    <subcellularLocation>
        <location evidence="5">Cytoplasm</location>
    </subcellularLocation>
</comment>
<evidence type="ECO:0000256" key="5">
    <source>
        <dbReference type="HAMAP-Rule" id="MF_00376"/>
    </source>
</evidence>
<comment type="similarity">
    <text evidence="1 5">Belongs to the CoaE family.</text>
</comment>
<evidence type="ECO:0000256" key="4">
    <source>
        <dbReference type="ARBA" id="ARBA00022993"/>
    </source>
</evidence>
<comment type="catalytic activity">
    <reaction evidence="5">
        <text>3'-dephospho-CoA + ATP = ADP + CoA + H(+)</text>
        <dbReference type="Rhea" id="RHEA:18245"/>
        <dbReference type="ChEBI" id="CHEBI:15378"/>
        <dbReference type="ChEBI" id="CHEBI:30616"/>
        <dbReference type="ChEBI" id="CHEBI:57287"/>
        <dbReference type="ChEBI" id="CHEBI:57328"/>
        <dbReference type="ChEBI" id="CHEBI:456216"/>
        <dbReference type="EC" id="2.7.1.24"/>
    </reaction>
</comment>
<feature type="binding site" evidence="5">
    <location>
        <begin position="17"/>
        <end position="22"/>
    </location>
    <ligand>
        <name>ATP</name>
        <dbReference type="ChEBI" id="CHEBI:30616"/>
    </ligand>
</feature>
<comment type="pathway">
    <text evidence="5">Cofactor biosynthesis; coenzyme A biosynthesis; CoA from (R)-pantothenate: step 5/5.</text>
</comment>
<dbReference type="NCBIfam" id="TIGR00152">
    <property type="entry name" value="dephospho-CoA kinase"/>
    <property type="match status" value="1"/>
</dbReference>
<dbReference type="EC" id="2.7.1.24" evidence="5 6"/>
<dbReference type="Pfam" id="PF01121">
    <property type="entry name" value="CoaE"/>
    <property type="match status" value="1"/>
</dbReference>
<dbReference type="Proteomes" id="UP001168380">
    <property type="component" value="Unassembled WGS sequence"/>
</dbReference>
<comment type="function">
    <text evidence="5">Catalyzes the phosphorylation of the 3'-hydroxyl group of dephosphocoenzyme A to form coenzyme A.</text>
</comment>
<evidence type="ECO:0000256" key="3">
    <source>
        <dbReference type="ARBA" id="ARBA00022840"/>
    </source>
</evidence>